<evidence type="ECO:0000313" key="2">
    <source>
        <dbReference type="EMBL" id="KAK2071135.1"/>
    </source>
</evidence>
<reference evidence="2" key="1">
    <citation type="journal article" date="2023" name="Mol. Plant Microbe Interact.">
        <title>Elucidating the Obligate Nature and Biological Capacity of an Invasive Fungal Corn Pathogen.</title>
        <authorList>
            <person name="MacCready J.S."/>
            <person name="Roggenkamp E.M."/>
            <person name="Gdanetz K."/>
            <person name="Chilvers M.I."/>
        </authorList>
    </citation>
    <scope>NUCLEOTIDE SEQUENCE</scope>
    <source>
        <strain evidence="2">PM02</strain>
    </source>
</reference>
<accession>A0AAD9I5W5</accession>
<comment type="caution">
    <text evidence="2">The sequence shown here is derived from an EMBL/GenBank/DDBJ whole genome shotgun (WGS) entry which is preliminary data.</text>
</comment>
<gene>
    <name evidence="2" type="ORF">P8C59_005584</name>
</gene>
<evidence type="ECO:0000256" key="1">
    <source>
        <dbReference type="SAM" id="MobiDB-lite"/>
    </source>
</evidence>
<feature type="region of interest" description="Disordered" evidence="1">
    <location>
        <begin position="1"/>
        <end position="80"/>
    </location>
</feature>
<feature type="compositionally biased region" description="Low complexity" evidence="1">
    <location>
        <begin position="60"/>
        <end position="73"/>
    </location>
</feature>
<dbReference type="AlphaFoldDB" id="A0AAD9I5W5"/>
<sequence>MPLWGKKAMARQTSKARKDADPADANPVDAPADKPVPDPRQPPQRPGTSGTEMALVTNRQQASQRLAQAQQAERSYRARKRAAAGRAHWAEAKQHLAEGTRHLRAACRLGASAVASVRYMASEKLDRRRRHVADVKRKRVAEKRRRLEERLAREAAARGSFETVPRAAEGADEGADEVAKADA</sequence>
<name>A0AAD9I5W5_9PEZI</name>
<feature type="region of interest" description="Disordered" evidence="1">
    <location>
        <begin position="155"/>
        <end position="183"/>
    </location>
</feature>
<protein>
    <submittedName>
        <fullName evidence="2">Uncharacterized protein</fullName>
    </submittedName>
</protein>
<organism evidence="2 3">
    <name type="scientific">Phyllachora maydis</name>
    <dbReference type="NCBI Taxonomy" id="1825666"/>
    <lineage>
        <taxon>Eukaryota</taxon>
        <taxon>Fungi</taxon>
        <taxon>Dikarya</taxon>
        <taxon>Ascomycota</taxon>
        <taxon>Pezizomycotina</taxon>
        <taxon>Sordariomycetes</taxon>
        <taxon>Sordariomycetidae</taxon>
        <taxon>Phyllachorales</taxon>
        <taxon>Phyllachoraceae</taxon>
        <taxon>Phyllachora</taxon>
    </lineage>
</organism>
<keyword evidence="3" id="KW-1185">Reference proteome</keyword>
<proteinExistence type="predicted"/>
<dbReference type="Proteomes" id="UP001217918">
    <property type="component" value="Unassembled WGS sequence"/>
</dbReference>
<evidence type="ECO:0000313" key="3">
    <source>
        <dbReference type="Proteomes" id="UP001217918"/>
    </source>
</evidence>
<dbReference type="EMBL" id="JAQQPM010000004">
    <property type="protein sequence ID" value="KAK2071135.1"/>
    <property type="molecule type" value="Genomic_DNA"/>
</dbReference>